<dbReference type="Proteomes" id="UP000184447">
    <property type="component" value="Unassembled WGS sequence"/>
</dbReference>
<evidence type="ECO:0000313" key="2">
    <source>
        <dbReference type="Proteomes" id="UP000184447"/>
    </source>
</evidence>
<dbReference type="AlphaFoldDB" id="A0A1M5R0N2"/>
<evidence type="ECO:0000313" key="1">
    <source>
        <dbReference type="EMBL" id="SHH19935.1"/>
    </source>
</evidence>
<accession>A0A1M5R0N2</accession>
<keyword evidence="2" id="KW-1185">Reference proteome</keyword>
<dbReference type="RefSeq" id="WP_207649319.1">
    <property type="nucleotide sequence ID" value="NZ_FQXM01000002.1"/>
</dbReference>
<sequence>METMLNKILEKLTSMEKTQNSMIDEIISLKETQTSMDEKVSRIELKVDKNTLILEY</sequence>
<protein>
    <submittedName>
        <fullName evidence="1">Uncharacterized protein</fullName>
    </submittedName>
</protein>
<reference evidence="1 2" key="1">
    <citation type="submission" date="2016-11" db="EMBL/GenBank/DDBJ databases">
        <authorList>
            <person name="Jaros S."/>
            <person name="Januszkiewicz K."/>
            <person name="Wedrychowicz H."/>
        </authorList>
    </citation>
    <scope>NUCLEOTIDE SEQUENCE [LARGE SCALE GENOMIC DNA]</scope>
    <source>
        <strain evidence="1 2">DSM 8605</strain>
    </source>
</reference>
<proteinExistence type="predicted"/>
<dbReference type="EMBL" id="FQXM01000002">
    <property type="protein sequence ID" value="SHH19935.1"/>
    <property type="molecule type" value="Genomic_DNA"/>
</dbReference>
<name>A0A1M5R0N2_9CLOT</name>
<organism evidence="1 2">
    <name type="scientific">Clostridium grantii DSM 8605</name>
    <dbReference type="NCBI Taxonomy" id="1121316"/>
    <lineage>
        <taxon>Bacteria</taxon>
        <taxon>Bacillati</taxon>
        <taxon>Bacillota</taxon>
        <taxon>Clostridia</taxon>
        <taxon>Eubacteriales</taxon>
        <taxon>Clostridiaceae</taxon>
        <taxon>Clostridium</taxon>
    </lineage>
</organism>
<dbReference type="STRING" id="1121316.SAMN02745207_00413"/>
<gene>
    <name evidence="1" type="ORF">SAMN02745207_00413</name>
</gene>